<dbReference type="InterPro" id="IPR027417">
    <property type="entry name" value="P-loop_NTPase"/>
</dbReference>
<dbReference type="Gene3D" id="3.40.50.300">
    <property type="entry name" value="P-loop containing nucleotide triphosphate hydrolases"/>
    <property type="match status" value="1"/>
</dbReference>
<dbReference type="Proteomes" id="UP001164390">
    <property type="component" value="Chromosome"/>
</dbReference>
<sequence length="410" mass="43312">MTLSVLIAAGGASWESDAVHVLEHAATVTHVRRCVDVLDLVATAASGQAHAALLSVDLPGLDTDVVHRLVEARVTPVGFAESGDGPVEARFEAIGVRTCADTGGLDRIDDLVIAATALPESVEPVDAGAFERVDRGTGRMVTVWGPTGAPGRSTVALGLAAESADTGTPTLLVDADTYGGSVAQMLAVLDEVSGILAAARSADTGSLDLADLTRHVRQVGPTLRVLTGMGRADRWPQLRVGSFDRILEVAREMAPVVIVDVGFCLESDEELAYDTTAPRRNAATLRALERSDSVVAVGAADPLGLTRLTRGVHELRDRVPDLDVQIVVNRMRDSLGWGREQIASTIERFTGSVPVAFLPHDQVAVDRAWVDGRTLLEGRDSALRRALGDVASAVLGTAAVRPRAMARRRR</sequence>
<proteinExistence type="predicted"/>
<dbReference type="AlphaFoldDB" id="A0AA46TFB9"/>
<dbReference type="SUPFAM" id="SSF52540">
    <property type="entry name" value="P-loop containing nucleoside triphosphate hydrolases"/>
    <property type="match status" value="1"/>
</dbReference>
<protein>
    <submittedName>
        <fullName evidence="1">Uncharacterized protein</fullName>
    </submittedName>
</protein>
<accession>A0AA46TFB9</accession>
<organism evidence="1 2">
    <name type="scientific">Solicola gregarius</name>
    <dbReference type="NCBI Taxonomy" id="2908642"/>
    <lineage>
        <taxon>Bacteria</taxon>
        <taxon>Bacillati</taxon>
        <taxon>Actinomycetota</taxon>
        <taxon>Actinomycetes</taxon>
        <taxon>Propionibacteriales</taxon>
        <taxon>Nocardioidaceae</taxon>
        <taxon>Solicola</taxon>
    </lineage>
</organism>
<keyword evidence="2" id="KW-1185">Reference proteome</keyword>
<evidence type="ECO:0000313" key="2">
    <source>
        <dbReference type="Proteomes" id="UP001164390"/>
    </source>
</evidence>
<dbReference type="RefSeq" id="WP_271632705.1">
    <property type="nucleotide sequence ID" value="NZ_CP094970.1"/>
</dbReference>
<dbReference type="EMBL" id="CP094970">
    <property type="protein sequence ID" value="UYM04056.1"/>
    <property type="molecule type" value="Genomic_DNA"/>
</dbReference>
<reference evidence="1" key="1">
    <citation type="submission" date="2022-01" db="EMBL/GenBank/DDBJ databases">
        <title>Nocardioidaceae gen. sp. A5X3R13.</title>
        <authorList>
            <person name="Lopez Marin M.A."/>
            <person name="Uhlik O."/>
        </authorList>
    </citation>
    <scope>NUCLEOTIDE SEQUENCE</scope>
    <source>
        <strain evidence="1">A5X3R13</strain>
    </source>
</reference>
<evidence type="ECO:0000313" key="1">
    <source>
        <dbReference type="EMBL" id="UYM04056.1"/>
    </source>
</evidence>
<gene>
    <name evidence="1" type="ORF">L0C25_16090</name>
</gene>
<name>A0AA46TFB9_9ACTN</name>
<dbReference type="KEGG" id="sgrg:L0C25_16090"/>